<feature type="compositionally biased region" description="Low complexity" evidence="1">
    <location>
        <begin position="302"/>
        <end position="318"/>
    </location>
</feature>
<dbReference type="EMBL" id="SNWR01000001">
    <property type="protein sequence ID" value="TDO39356.1"/>
    <property type="molecule type" value="Genomic_DNA"/>
</dbReference>
<comment type="caution">
    <text evidence="2">The sequence shown here is derived from an EMBL/GenBank/DDBJ whole genome shotgun (WGS) entry which is preliminary data.</text>
</comment>
<feature type="compositionally biased region" description="Basic and acidic residues" evidence="1">
    <location>
        <begin position="113"/>
        <end position="127"/>
    </location>
</feature>
<evidence type="ECO:0000313" key="3">
    <source>
        <dbReference type="Proteomes" id="UP000294901"/>
    </source>
</evidence>
<accession>A0A4R6JW12</accession>
<dbReference type="AlphaFoldDB" id="A0A4R6JW12"/>
<feature type="region of interest" description="Disordered" evidence="1">
    <location>
        <begin position="1"/>
        <end position="131"/>
    </location>
</feature>
<feature type="compositionally biased region" description="Low complexity" evidence="1">
    <location>
        <begin position="37"/>
        <end position="59"/>
    </location>
</feature>
<feature type="compositionally biased region" description="Basic and acidic residues" evidence="1">
    <location>
        <begin position="235"/>
        <end position="249"/>
    </location>
</feature>
<feature type="region of interest" description="Disordered" evidence="1">
    <location>
        <begin position="216"/>
        <end position="344"/>
    </location>
</feature>
<name>A0A4R6JW12_9ACTN</name>
<feature type="compositionally biased region" description="Basic residues" evidence="1">
    <location>
        <begin position="216"/>
        <end position="227"/>
    </location>
</feature>
<dbReference type="Proteomes" id="UP000294901">
    <property type="component" value="Unassembled WGS sequence"/>
</dbReference>
<feature type="compositionally biased region" description="Low complexity" evidence="1">
    <location>
        <begin position="257"/>
        <end position="269"/>
    </location>
</feature>
<feature type="compositionally biased region" description="Low complexity" evidence="1">
    <location>
        <begin position="1"/>
        <end position="29"/>
    </location>
</feature>
<proteinExistence type="predicted"/>
<feature type="compositionally biased region" description="Low complexity" evidence="1">
    <location>
        <begin position="99"/>
        <end position="108"/>
    </location>
</feature>
<reference evidence="2 3" key="1">
    <citation type="submission" date="2019-03" db="EMBL/GenBank/DDBJ databases">
        <title>Sequencing the genomes of 1000 actinobacteria strains.</title>
        <authorList>
            <person name="Klenk H.-P."/>
        </authorList>
    </citation>
    <scope>NUCLEOTIDE SEQUENCE [LARGE SCALE GENOMIC DNA]</scope>
    <source>
        <strain evidence="2 3">DSM 43805</strain>
    </source>
</reference>
<protein>
    <submittedName>
        <fullName evidence="2">Uncharacterized protein</fullName>
    </submittedName>
</protein>
<evidence type="ECO:0000313" key="2">
    <source>
        <dbReference type="EMBL" id="TDO39356.1"/>
    </source>
</evidence>
<organism evidence="2 3">
    <name type="scientific">Paractinoplanes brasiliensis</name>
    <dbReference type="NCBI Taxonomy" id="52695"/>
    <lineage>
        <taxon>Bacteria</taxon>
        <taxon>Bacillati</taxon>
        <taxon>Actinomycetota</taxon>
        <taxon>Actinomycetes</taxon>
        <taxon>Micromonosporales</taxon>
        <taxon>Micromonosporaceae</taxon>
        <taxon>Paractinoplanes</taxon>
    </lineage>
</organism>
<gene>
    <name evidence="2" type="ORF">C8E87_3041</name>
</gene>
<keyword evidence="3" id="KW-1185">Reference proteome</keyword>
<feature type="region of interest" description="Disordered" evidence="1">
    <location>
        <begin position="356"/>
        <end position="428"/>
    </location>
</feature>
<sequence>MAARSSAAGTAARRAPAAPARRAVPAAGTSVPRAVRADQPAAAGGDRAGRAGAVDRAGGPTPPRPGSSGAPVGPDAYAVPVAAGRRRHLARPGGRPRCSTTPRRLPSLPRRRDRTETSSARDEEPVRRRCSGPASRLYRNATVGPASRRCRAAAGPALEWRLAGVAPRVNWLRSARPGGGVAVTTANRVNCARRTRPRPSPRETWALLRRGRPRWGRTVRAARRPSRRPGPLPGERPHEGAARRVETRRRAARRAARGWARPAWAPGPADVEAGPANRRQAADEQPAADARQADERPADEWPGGVPAPGRGPAAAPVRHGVVGPAPVRPVDTCRGRRSGSAAAERAAVCRGGRAARAPALPVPPAPRTAPRRGQVARGCWTCPGRRRGRRPRPPPVPLKRPPRMPVRTCVLHSRSARVDRPGPGFGPP</sequence>
<evidence type="ECO:0000256" key="1">
    <source>
        <dbReference type="SAM" id="MobiDB-lite"/>
    </source>
</evidence>